<dbReference type="EMBL" id="CABFNP030000751">
    <property type="protein sequence ID" value="CAI6083264.1"/>
    <property type="molecule type" value="Genomic_DNA"/>
</dbReference>
<gene>
    <name evidence="2" type="ORF">CCHLO57077_00012454</name>
</gene>
<accession>A0AA35LWK9</accession>
<proteinExistence type="predicted"/>
<comment type="caution">
    <text evidence="2">The sequence shown here is derived from an EMBL/GenBank/DDBJ whole genome shotgun (WGS) entry which is preliminary data.</text>
</comment>
<sequence>MAARELTVVILNHTNEELQLEPNSPQLDHGKQLNPESPPPPYILAGESVIWSFKSTHIGAGIQGHVTYRMVGFEEDALVTFSWNVHVVSANKFCHSTTLEGFTTRVFGGAGKQGVAVFIFGNVIHK</sequence>
<dbReference type="Proteomes" id="UP001160390">
    <property type="component" value="Unassembled WGS sequence"/>
</dbReference>
<evidence type="ECO:0000256" key="1">
    <source>
        <dbReference type="SAM" id="MobiDB-lite"/>
    </source>
</evidence>
<name>A0AA35LWK9_9HYPO</name>
<evidence type="ECO:0000313" key="3">
    <source>
        <dbReference type="Proteomes" id="UP001160390"/>
    </source>
</evidence>
<dbReference type="AlphaFoldDB" id="A0AA35LWK9"/>
<keyword evidence="3" id="KW-1185">Reference proteome</keyword>
<evidence type="ECO:0000313" key="2">
    <source>
        <dbReference type="EMBL" id="CAI6083264.1"/>
    </source>
</evidence>
<organism evidence="2 3">
    <name type="scientific">Clonostachys chloroleuca</name>
    <dbReference type="NCBI Taxonomy" id="1926264"/>
    <lineage>
        <taxon>Eukaryota</taxon>
        <taxon>Fungi</taxon>
        <taxon>Dikarya</taxon>
        <taxon>Ascomycota</taxon>
        <taxon>Pezizomycotina</taxon>
        <taxon>Sordariomycetes</taxon>
        <taxon>Hypocreomycetidae</taxon>
        <taxon>Hypocreales</taxon>
        <taxon>Bionectriaceae</taxon>
        <taxon>Clonostachys</taxon>
    </lineage>
</organism>
<protein>
    <submittedName>
        <fullName evidence="2">Uncharacterized protein</fullName>
    </submittedName>
</protein>
<reference evidence="2" key="1">
    <citation type="submission" date="2023-01" db="EMBL/GenBank/DDBJ databases">
        <authorList>
            <person name="Piombo E."/>
        </authorList>
    </citation>
    <scope>NUCLEOTIDE SEQUENCE</scope>
</reference>
<dbReference type="Gene3D" id="2.60.270.50">
    <property type="match status" value="1"/>
</dbReference>
<feature type="region of interest" description="Disordered" evidence="1">
    <location>
        <begin position="19"/>
        <end position="38"/>
    </location>
</feature>